<keyword evidence="2" id="KW-0472">Membrane</keyword>
<dbReference type="RefSeq" id="WP_109328704.1">
    <property type="nucleotide sequence ID" value="NZ_CP029353.1"/>
</dbReference>
<name>A0A2S2CSM2_9PROT</name>
<dbReference type="Proteomes" id="UP000245629">
    <property type="component" value="Chromosome 2"/>
</dbReference>
<proteinExistence type="predicted"/>
<protein>
    <submittedName>
        <fullName evidence="3">Uncharacterized protein</fullName>
    </submittedName>
</protein>
<dbReference type="OrthoDB" id="7306763at2"/>
<organism evidence="3 4">
    <name type="scientific">Azospirillum thermophilum</name>
    <dbReference type="NCBI Taxonomy" id="2202148"/>
    <lineage>
        <taxon>Bacteria</taxon>
        <taxon>Pseudomonadati</taxon>
        <taxon>Pseudomonadota</taxon>
        <taxon>Alphaproteobacteria</taxon>
        <taxon>Rhodospirillales</taxon>
        <taxon>Azospirillaceae</taxon>
        <taxon>Azospirillum</taxon>
    </lineage>
</organism>
<dbReference type="KEGG" id="azz:DEW08_15830"/>
<sequence>MQTRIPPTRGKSAPQKPVPQKPAGQKSTGQKSTGQTPEAEKSLEWRLHSLAAPTFDDLTRGVFLGLVWCVALWTPMFLSVLS</sequence>
<gene>
    <name evidence="3" type="ORF">DEW08_15830</name>
</gene>
<keyword evidence="4" id="KW-1185">Reference proteome</keyword>
<accession>A0A2S2CSM2</accession>
<dbReference type="EMBL" id="CP029353">
    <property type="protein sequence ID" value="AWK87492.1"/>
    <property type="molecule type" value="Genomic_DNA"/>
</dbReference>
<feature type="compositionally biased region" description="Polar residues" evidence="1">
    <location>
        <begin position="25"/>
        <end position="36"/>
    </location>
</feature>
<keyword evidence="2" id="KW-1133">Transmembrane helix</keyword>
<evidence type="ECO:0000313" key="3">
    <source>
        <dbReference type="EMBL" id="AWK87492.1"/>
    </source>
</evidence>
<feature type="region of interest" description="Disordered" evidence="1">
    <location>
        <begin position="1"/>
        <end position="41"/>
    </location>
</feature>
<evidence type="ECO:0000256" key="1">
    <source>
        <dbReference type="SAM" id="MobiDB-lite"/>
    </source>
</evidence>
<evidence type="ECO:0000256" key="2">
    <source>
        <dbReference type="SAM" id="Phobius"/>
    </source>
</evidence>
<keyword evidence="2" id="KW-0812">Transmembrane</keyword>
<feature type="transmembrane region" description="Helical" evidence="2">
    <location>
        <begin position="62"/>
        <end position="81"/>
    </location>
</feature>
<reference evidence="4" key="1">
    <citation type="submission" date="2018-05" db="EMBL/GenBank/DDBJ databases">
        <title>Azospirillum thermophila sp. nov., a novel isolated from hot spring.</title>
        <authorList>
            <person name="Zhao Z."/>
        </authorList>
    </citation>
    <scope>NUCLEOTIDE SEQUENCE [LARGE SCALE GENOMIC DNA]</scope>
    <source>
        <strain evidence="4">CFH 70021</strain>
    </source>
</reference>
<dbReference type="AlphaFoldDB" id="A0A2S2CSM2"/>
<evidence type="ECO:0000313" key="4">
    <source>
        <dbReference type="Proteomes" id="UP000245629"/>
    </source>
</evidence>